<sequence>MGGFMMKIRKAIVEDATGIGTVHVDSWRITYKDIIPDEFLEKLSYTQRTLLWERHLEDLTKFILVAENDDGDIIGFSSASQRETAPIPNSIYLETLYLLEAYQGKGLGKLLLKELFLFFQQKNYSKIYVEVLADNTSKYFYEHFGAKLLTSLDINIGGKVVEELVYEWDDVNKVVELLWDA</sequence>
<name>B1HZI6_LYSSC</name>
<dbReference type="Proteomes" id="UP000002164">
    <property type="component" value="Chromosome"/>
</dbReference>
<gene>
    <name evidence="2" type="ordered locus">Bsph_2745</name>
</gene>
<dbReference type="InterPro" id="IPR016181">
    <property type="entry name" value="Acyl_CoA_acyltransferase"/>
</dbReference>
<dbReference type="SUPFAM" id="SSF55729">
    <property type="entry name" value="Acyl-CoA N-acyltransferases (Nat)"/>
    <property type="match status" value="1"/>
</dbReference>
<organism evidence="2 3">
    <name type="scientific">Lysinibacillus sphaericus (strain C3-41)</name>
    <dbReference type="NCBI Taxonomy" id="444177"/>
    <lineage>
        <taxon>Bacteria</taxon>
        <taxon>Bacillati</taxon>
        <taxon>Bacillota</taxon>
        <taxon>Bacilli</taxon>
        <taxon>Bacillales</taxon>
        <taxon>Bacillaceae</taxon>
        <taxon>Lysinibacillus</taxon>
    </lineage>
</organism>
<feature type="domain" description="N-acetyltransferase" evidence="1">
    <location>
        <begin position="6"/>
        <end position="167"/>
    </location>
</feature>
<dbReference type="EMBL" id="CP000817">
    <property type="protein sequence ID" value="ACA40283.1"/>
    <property type="molecule type" value="Genomic_DNA"/>
</dbReference>
<dbReference type="Pfam" id="PF00583">
    <property type="entry name" value="Acetyltransf_1"/>
    <property type="match status" value="1"/>
</dbReference>
<dbReference type="PROSITE" id="PS51186">
    <property type="entry name" value="GNAT"/>
    <property type="match status" value="1"/>
</dbReference>
<evidence type="ECO:0000259" key="1">
    <source>
        <dbReference type="PROSITE" id="PS51186"/>
    </source>
</evidence>
<dbReference type="AlphaFoldDB" id="B1HZI6"/>
<dbReference type="KEGG" id="lsp:Bsph_2745"/>
<accession>B1HZI6</accession>
<proteinExistence type="predicted"/>
<dbReference type="InterPro" id="IPR000182">
    <property type="entry name" value="GNAT_dom"/>
</dbReference>
<dbReference type="GO" id="GO:0016747">
    <property type="term" value="F:acyltransferase activity, transferring groups other than amino-acyl groups"/>
    <property type="evidence" value="ECO:0007669"/>
    <property type="project" value="InterPro"/>
</dbReference>
<reference evidence="2 3" key="1">
    <citation type="journal article" date="2008" name="J. Bacteriol.">
        <title>Complete genome sequence of the mosquitocidal bacterium Bacillus sphaericus C3-41 and comparison with those of closely related Bacillus species.</title>
        <authorList>
            <person name="Hu X."/>
            <person name="Fan W."/>
            <person name="Han B."/>
            <person name="Liu H."/>
            <person name="Zheng D."/>
            <person name="Li Q."/>
            <person name="Dong W."/>
            <person name="Yan J."/>
            <person name="Gao M."/>
            <person name="Berry C."/>
            <person name="Yuan Z."/>
        </authorList>
    </citation>
    <scope>NUCLEOTIDE SEQUENCE [LARGE SCALE GENOMIC DNA]</scope>
    <source>
        <strain evidence="2 3">C3-41</strain>
    </source>
</reference>
<dbReference type="EnsemblBacteria" id="ACA40283">
    <property type="protein sequence ID" value="ACA40283"/>
    <property type="gene ID" value="Bsph_2745"/>
</dbReference>
<dbReference type="Gene3D" id="3.40.630.30">
    <property type="match status" value="1"/>
</dbReference>
<protein>
    <recommendedName>
        <fullName evidence="1">N-acetyltransferase domain-containing protein</fullName>
    </recommendedName>
</protein>
<dbReference type="HOGENOM" id="CLU_013985_18_2_9"/>
<dbReference type="PANTHER" id="PTHR43072">
    <property type="entry name" value="N-ACETYLTRANSFERASE"/>
    <property type="match status" value="1"/>
</dbReference>
<evidence type="ECO:0000313" key="3">
    <source>
        <dbReference type="Proteomes" id="UP000002164"/>
    </source>
</evidence>
<evidence type="ECO:0000313" key="2">
    <source>
        <dbReference type="EMBL" id="ACA40283.1"/>
    </source>
</evidence>